<protein>
    <submittedName>
        <fullName evidence="2">Alpha/beta fold hydrolase</fullName>
    </submittedName>
</protein>
<evidence type="ECO:0000313" key="3">
    <source>
        <dbReference type="Proteomes" id="UP001595660"/>
    </source>
</evidence>
<dbReference type="Pfam" id="PF00561">
    <property type="entry name" value="Abhydrolase_1"/>
    <property type="match status" value="1"/>
</dbReference>
<keyword evidence="3" id="KW-1185">Reference proteome</keyword>
<dbReference type="PRINTS" id="PR00111">
    <property type="entry name" value="ABHYDROLASE"/>
</dbReference>
<gene>
    <name evidence="2" type="ORF">ACFOKC_11010</name>
</gene>
<dbReference type="InterPro" id="IPR029058">
    <property type="entry name" value="AB_hydrolase_fold"/>
</dbReference>
<name>A0ABD5NFX3_9EURY</name>
<dbReference type="InterPro" id="IPR000073">
    <property type="entry name" value="AB_hydrolase_1"/>
</dbReference>
<dbReference type="Gene3D" id="3.40.50.1820">
    <property type="entry name" value="alpha/beta hydrolase"/>
    <property type="match status" value="1"/>
</dbReference>
<sequence length="308" mass="32358">MATGQVRVVEGAERVTLDGGRELSFAEYGDPDGDPVFFFHGTPGSRVSGSVTRASAADRGVRVVAPDRPGFGQSAFAGLRGFEAFADDVLSLADALGVDEFGVVGFSGGGPYALGCAAHAPERVTRCGVVSGVGPPGVATDEKRRFDRWLAGVAKRSVALARPLAWLLCRRVDAASRFTDVVGEPQDGDLADPRLGETGRVLLSDFREAVRQGPTPLAADYATLAREWDFDLGDVTAPTRVFHGSDDDAVPLAAGEHVAERVPEASLSVYDGAGHFRPLVEQSEDALSWVVSAETGDGVEVEDTAEVD</sequence>
<dbReference type="SUPFAM" id="SSF53474">
    <property type="entry name" value="alpha/beta-Hydrolases"/>
    <property type="match status" value="1"/>
</dbReference>
<dbReference type="InterPro" id="IPR050471">
    <property type="entry name" value="AB_hydrolase"/>
</dbReference>
<dbReference type="PANTHER" id="PTHR43433">
    <property type="entry name" value="HYDROLASE, ALPHA/BETA FOLD FAMILY PROTEIN"/>
    <property type="match status" value="1"/>
</dbReference>
<evidence type="ECO:0000259" key="1">
    <source>
        <dbReference type="Pfam" id="PF00561"/>
    </source>
</evidence>
<evidence type="ECO:0000313" key="2">
    <source>
        <dbReference type="EMBL" id="MFC3478248.1"/>
    </source>
</evidence>
<dbReference type="RefSeq" id="WP_232570638.1">
    <property type="nucleotide sequence ID" value="NZ_CP089466.1"/>
</dbReference>
<dbReference type="PANTHER" id="PTHR43433:SF5">
    <property type="entry name" value="AB HYDROLASE-1 DOMAIN-CONTAINING PROTEIN"/>
    <property type="match status" value="1"/>
</dbReference>
<proteinExistence type="predicted"/>
<dbReference type="GO" id="GO:0016787">
    <property type="term" value="F:hydrolase activity"/>
    <property type="evidence" value="ECO:0007669"/>
    <property type="project" value="UniProtKB-KW"/>
</dbReference>
<dbReference type="EMBL" id="JBHRWN010000002">
    <property type="protein sequence ID" value="MFC3478248.1"/>
    <property type="molecule type" value="Genomic_DNA"/>
</dbReference>
<organism evidence="2 3">
    <name type="scientific">Halobacterium litoreum</name>
    <dbReference type="NCBI Taxonomy" id="2039234"/>
    <lineage>
        <taxon>Archaea</taxon>
        <taxon>Methanobacteriati</taxon>
        <taxon>Methanobacteriota</taxon>
        <taxon>Stenosarchaea group</taxon>
        <taxon>Halobacteria</taxon>
        <taxon>Halobacteriales</taxon>
        <taxon>Halobacteriaceae</taxon>
        <taxon>Halobacterium</taxon>
    </lineage>
</organism>
<dbReference type="GeneID" id="69118745"/>
<dbReference type="AlphaFoldDB" id="A0ABD5NFX3"/>
<feature type="domain" description="AB hydrolase-1" evidence="1">
    <location>
        <begin position="35"/>
        <end position="276"/>
    </location>
</feature>
<keyword evidence="2" id="KW-0378">Hydrolase</keyword>
<reference evidence="2 3" key="1">
    <citation type="journal article" date="2019" name="Int. J. Syst. Evol. Microbiol.">
        <title>The Global Catalogue of Microorganisms (GCM) 10K type strain sequencing project: providing services to taxonomists for standard genome sequencing and annotation.</title>
        <authorList>
            <consortium name="The Broad Institute Genomics Platform"/>
            <consortium name="The Broad Institute Genome Sequencing Center for Infectious Disease"/>
            <person name="Wu L."/>
            <person name="Ma J."/>
        </authorList>
    </citation>
    <scope>NUCLEOTIDE SEQUENCE [LARGE SCALE GENOMIC DNA]</scope>
    <source>
        <strain evidence="2 3">CGMCC 1.12562</strain>
    </source>
</reference>
<comment type="caution">
    <text evidence="2">The sequence shown here is derived from an EMBL/GenBank/DDBJ whole genome shotgun (WGS) entry which is preliminary data.</text>
</comment>
<dbReference type="Proteomes" id="UP001595660">
    <property type="component" value="Unassembled WGS sequence"/>
</dbReference>
<accession>A0ABD5NFX3</accession>